<dbReference type="PANTHER" id="PTHR40040:SF1">
    <property type="entry name" value="MEMBRANE PROTEIN"/>
    <property type="match status" value="1"/>
</dbReference>
<keyword evidence="4" id="KW-1185">Reference proteome</keyword>
<evidence type="ECO:0000313" key="3">
    <source>
        <dbReference type="EMBL" id="RUQ28474.1"/>
    </source>
</evidence>
<name>A0A433HJB3_9BACI</name>
<accession>A0A433HJB3</accession>
<evidence type="ECO:0000313" key="4">
    <source>
        <dbReference type="Proteomes" id="UP000267430"/>
    </source>
</evidence>
<evidence type="ECO:0008006" key="5">
    <source>
        <dbReference type="Google" id="ProtNLM"/>
    </source>
</evidence>
<evidence type="ECO:0000256" key="2">
    <source>
        <dbReference type="SAM" id="Phobius"/>
    </source>
</evidence>
<feature type="transmembrane region" description="Helical" evidence="2">
    <location>
        <begin position="86"/>
        <end position="107"/>
    </location>
</feature>
<sequence>MTAAEDNRYQNGYYEESSSELAVPQAFDRSDAGDSDEATEQNTAGTTFGLSALALSVLSLFIMPILFGAAGIVLGFVARRRGANTLGAWAIGVGAVSIIIGIFILPFF</sequence>
<dbReference type="InterPro" id="IPR055338">
    <property type="entry name" value="YqfX-like"/>
</dbReference>
<dbReference type="PANTHER" id="PTHR40040">
    <property type="entry name" value="SMALL HYDROPHOBIC PROTEIN-RELATED"/>
    <property type="match status" value="1"/>
</dbReference>
<comment type="caution">
    <text evidence="3">The sequence shown here is derived from an EMBL/GenBank/DDBJ whole genome shotgun (WGS) entry which is preliminary data.</text>
</comment>
<dbReference type="OrthoDB" id="2943217at2"/>
<reference evidence="3 4" key="1">
    <citation type="submission" date="2018-12" db="EMBL/GenBank/DDBJ databases">
        <title>Bacillus chawlae sp. nov., Bacillus glennii sp. nov., and Bacillus saganii sp. nov. Isolated from the Vehicle Assembly Building at Kennedy Space Center where the Viking Spacecraft were Assembled.</title>
        <authorList>
            <person name="Seuylemezian A."/>
            <person name="Vaishampayan P."/>
        </authorList>
    </citation>
    <scope>NUCLEOTIDE SEQUENCE [LARGE SCALE GENOMIC DNA]</scope>
    <source>
        <strain evidence="3 4">L5</strain>
    </source>
</reference>
<keyword evidence="2" id="KW-0812">Transmembrane</keyword>
<gene>
    <name evidence="3" type="ORF">ELQ35_12635</name>
</gene>
<evidence type="ECO:0000256" key="1">
    <source>
        <dbReference type="SAM" id="MobiDB-lite"/>
    </source>
</evidence>
<dbReference type="AlphaFoldDB" id="A0A433HJB3"/>
<protein>
    <recommendedName>
        <fullName evidence="5">DUF4190 domain-containing protein</fullName>
    </recommendedName>
</protein>
<organism evidence="3 4">
    <name type="scientific">Peribacillus cavernae</name>
    <dbReference type="NCBI Taxonomy" id="1674310"/>
    <lineage>
        <taxon>Bacteria</taxon>
        <taxon>Bacillati</taxon>
        <taxon>Bacillota</taxon>
        <taxon>Bacilli</taxon>
        <taxon>Bacillales</taxon>
        <taxon>Bacillaceae</taxon>
        <taxon>Peribacillus</taxon>
    </lineage>
</organism>
<keyword evidence="2" id="KW-1133">Transmembrane helix</keyword>
<dbReference type="EMBL" id="RYZZ01000016">
    <property type="protein sequence ID" value="RUQ28474.1"/>
    <property type="molecule type" value="Genomic_DNA"/>
</dbReference>
<keyword evidence="2" id="KW-0472">Membrane</keyword>
<feature type="region of interest" description="Disordered" evidence="1">
    <location>
        <begin position="1"/>
        <end position="41"/>
    </location>
</feature>
<dbReference type="Proteomes" id="UP000267430">
    <property type="component" value="Unassembled WGS sequence"/>
</dbReference>
<proteinExistence type="predicted"/>
<feature type="transmembrane region" description="Helical" evidence="2">
    <location>
        <begin position="52"/>
        <end position="74"/>
    </location>
</feature>